<dbReference type="PANTHER" id="PTHR43280">
    <property type="entry name" value="ARAC-FAMILY TRANSCRIPTIONAL REGULATOR"/>
    <property type="match status" value="1"/>
</dbReference>
<proteinExistence type="predicted"/>
<dbReference type="Pfam" id="PF12833">
    <property type="entry name" value="HTH_18"/>
    <property type="match status" value="1"/>
</dbReference>
<dbReference type="GO" id="GO:0043565">
    <property type="term" value="F:sequence-specific DNA binding"/>
    <property type="evidence" value="ECO:0007669"/>
    <property type="project" value="InterPro"/>
</dbReference>
<dbReference type="PROSITE" id="PS50110">
    <property type="entry name" value="RESPONSE_REGULATORY"/>
    <property type="match status" value="1"/>
</dbReference>
<reference evidence="7" key="1">
    <citation type="submission" date="2022-05" db="EMBL/GenBank/DDBJ databases">
        <title>Novel bacterial taxa in a minimal lignocellulolytic consortium and its capacity to transform plastics disclosed by genome-resolved metagenomics.</title>
        <authorList>
            <person name="Rodriguez C.A.D."/>
            <person name="Diaz-Garcia L."/>
            <person name="Herrera K."/>
            <person name="Tarazona N.A."/>
            <person name="Sproer C."/>
            <person name="Overmann J."/>
            <person name="Jimenez D.J."/>
        </authorList>
    </citation>
    <scope>NUCLEOTIDE SEQUENCE</scope>
    <source>
        <strain evidence="7">MAG5</strain>
    </source>
</reference>
<dbReference type="InterPro" id="IPR009057">
    <property type="entry name" value="Homeodomain-like_sf"/>
</dbReference>
<dbReference type="PRINTS" id="PR00032">
    <property type="entry name" value="HTHARAC"/>
</dbReference>
<dbReference type="InterPro" id="IPR018060">
    <property type="entry name" value="HTH_AraC"/>
</dbReference>
<dbReference type="KEGG" id="plig:NAG76_01950"/>
<dbReference type="PANTHER" id="PTHR43280:SF28">
    <property type="entry name" value="HTH-TYPE TRANSCRIPTIONAL ACTIVATOR RHAS"/>
    <property type="match status" value="1"/>
</dbReference>
<keyword evidence="3" id="KW-0804">Transcription</keyword>
<feature type="domain" description="HTH araC/xylS-type" evidence="5">
    <location>
        <begin position="291"/>
        <end position="389"/>
    </location>
</feature>
<dbReference type="PROSITE" id="PS00041">
    <property type="entry name" value="HTH_ARAC_FAMILY_1"/>
    <property type="match status" value="1"/>
</dbReference>
<dbReference type="GO" id="GO:0003700">
    <property type="term" value="F:DNA-binding transcription factor activity"/>
    <property type="evidence" value="ECO:0007669"/>
    <property type="project" value="InterPro"/>
</dbReference>
<dbReference type="SMART" id="SM00342">
    <property type="entry name" value="HTH_ARAC"/>
    <property type="match status" value="1"/>
</dbReference>
<evidence type="ECO:0000313" key="7">
    <source>
        <dbReference type="EMBL" id="URN95044.1"/>
    </source>
</evidence>
<feature type="domain" description="Response regulatory" evidence="6">
    <location>
        <begin position="2"/>
        <end position="118"/>
    </location>
</feature>
<evidence type="ECO:0000256" key="4">
    <source>
        <dbReference type="PROSITE-ProRule" id="PRU00169"/>
    </source>
</evidence>
<dbReference type="SMART" id="SM00448">
    <property type="entry name" value="REC"/>
    <property type="match status" value="1"/>
</dbReference>
<dbReference type="Pfam" id="PF00072">
    <property type="entry name" value="Response_reg"/>
    <property type="match status" value="1"/>
</dbReference>
<dbReference type="InterPro" id="IPR018062">
    <property type="entry name" value="HTH_AraC-typ_CS"/>
</dbReference>
<evidence type="ECO:0000313" key="8">
    <source>
        <dbReference type="Proteomes" id="UP001056756"/>
    </source>
</evidence>
<evidence type="ECO:0000259" key="6">
    <source>
        <dbReference type="PROSITE" id="PS50110"/>
    </source>
</evidence>
<keyword evidence="2" id="KW-0238">DNA-binding</keyword>
<dbReference type="SUPFAM" id="SSF52172">
    <property type="entry name" value="CheY-like"/>
    <property type="match status" value="1"/>
</dbReference>
<dbReference type="AlphaFoldDB" id="A0A9J6ZG83"/>
<dbReference type="InterPro" id="IPR001789">
    <property type="entry name" value="Sig_transdc_resp-reg_receiver"/>
</dbReference>
<dbReference type="Gene3D" id="3.40.50.2300">
    <property type="match status" value="1"/>
</dbReference>
<protein>
    <submittedName>
        <fullName evidence="7">Response regulator</fullName>
    </submittedName>
</protein>
<dbReference type="PROSITE" id="PS01124">
    <property type="entry name" value="HTH_ARAC_FAMILY_2"/>
    <property type="match status" value="1"/>
</dbReference>
<dbReference type="EMBL" id="CP097899">
    <property type="protein sequence ID" value="URN95044.1"/>
    <property type="molecule type" value="Genomic_DNA"/>
</dbReference>
<accession>A0A9J6ZG83</accession>
<keyword evidence="1" id="KW-0805">Transcription regulation</keyword>
<gene>
    <name evidence="7" type="ORF">NAG76_01950</name>
</gene>
<dbReference type="Gene3D" id="1.10.10.60">
    <property type="entry name" value="Homeodomain-like"/>
    <property type="match status" value="2"/>
</dbReference>
<evidence type="ECO:0000259" key="5">
    <source>
        <dbReference type="PROSITE" id="PS01124"/>
    </source>
</evidence>
<dbReference type="GO" id="GO:0000160">
    <property type="term" value="P:phosphorelay signal transduction system"/>
    <property type="evidence" value="ECO:0007669"/>
    <property type="project" value="InterPro"/>
</dbReference>
<dbReference type="Proteomes" id="UP001056756">
    <property type="component" value="Chromosome"/>
</dbReference>
<dbReference type="SUPFAM" id="SSF46689">
    <property type="entry name" value="Homeodomain-like"/>
    <property type="match status" value="2"/>
</dbReference>
<feature type="modified residue" description="4-aspartylphosphate" evidence="4">
    <location>
        <position position="53"/>
    </location>
</feature>
<evidence type="ECO:0000256" key="1">
    <source>
        <dbReference type="ARBA" id="ARBA00023015"/>
    </source>
</evidence>
<sequence length="395" mass="45896">MNILVVDDEHTIRDGVARTIQTVNPNWNIHTAESGEAALKYLDIIDFHIVIMDIMMPGMSGLDLLQEGSSLNKNIRWIVISAHSDFQYAQQAIRYGARDYILKPIGKPKLLELLQKLETEINEENLAKQYNLSLHNLLLQAKEMAFKEWISSKNPHHEYFNLDVFRIQFEPCIAVLVHILNPPLTTANVKTLTVHITEQLNEYGEAWTVHLEKQTFITLFTSDYLKQTKNIDENLYLKIEQQIQVLGKCDIHITNVIESFYHLPERINQMLDMKSIPHSKESYLSSEEVITTAIQYIEDHYQDNLSLEKVAAIVYLHPVYFSQLFKKITGKGYKDFVIQLRLEQAKKLLITSQLKVVEVAEQVGYSDLRHFTQIFRKVVQLTPSEYRSKNRIIHC</sequence>
<dbReference type="CDD" id="cd17536">
    <property type="entry name" value="REC_YesN-like"/>
    <property type="match status" value="1"/>
</dbReference>
<keyword evidence="4" id="KW-0597">Phosphoprotein</keyword>
<dbReference type="InterPro" id="IPR020449">
    <property type="entry name" value="Tscrpt_reg_AraC-type_HTH"/>
</dbReference>
<evidence type="ECO:0000256" key="2">
    <source>
        <dbReference type="ARBA" id="ARBA00023125"/>
    </source>
</evidence>
<evidence type="ECO:0000256" key="3">
    <source>
        <dbReference type="ARBA" id="ARBA00023163"/>
    </source>
</evidence>
<dbReference type="InterPro" id="IPR011006">
    <property type="entry name" value="CheY-like_superfamily"/>
</dbReference>
<name>A0A9J6ZG83_9BACL</name>
<organism evidence="7 8">
    <name type="scientific">Candidatus Pristimantibacillus lignocellulolyticus</name>
    <dbReference type="NCBI Taxonomy" id="2994561"/>
    <lineage>
        <taxon>Bacteria</taxon>
        <taxon>Bacillati</taxon>
        <taxon>Bacillota</taxon>
        <taxon>Bacilli</taxon>
        <taxon>Bacillales</taxon>
        <taxon>Paenibacillaceae</taxon>
        <taxon>Candidatus Pristimantibacillus</taxon>
    </lineage>
</organism>